<dbReference type="PANTHER" id="PTHR30273">
    <property type="entry name" value="PERIPLASMIC SIGNAL SENSOR AND SIGMA FACTOR ACTIVATOR FECR-RELATED"/>
    <property type="match status" value="1"/>
</dbReference>
<proteinExistence type="predicted"/>
<keyword evidence="1" id="KW-1133">Transmembrane helix</keyword>
<dbReference type="InterPro" id="IPR012373">
    <property type="entry name" value="Ferrdict_sens_TM"/>
</dbReference>
<accession>A0ABN1IPS1</accession>
<feature type="domain" description="FecR protein" evidence="2">
    <location>
        <begin position="164"/>
        <end position="242"/>
    </location>
</feature>
<dbReference type="RefSeq" id="WP_343911948.1">
    <property type="nucleotide sequence ID" value="NZ_BAAAGE010000001.1"/>
</dbReference>
<evidence type="ECO:0000313" key="4">
    <source>
        <dbReference type="EMBL" id="GAA0718896.1"/>
    </source>
</evidence>
<organism evidence="4 5">
    <name type="scientific">Aquimarina litoralis</name>
    <dbReference type="NCBI Taxonomy" id="584605"/>
    <lineage>
        <taxon>Bacteria</taxon>
        <taxon>Pseudomonadati</taxon>
        <taxon>Bacteroidota</taxon>
        <taxon>Flavobacteriia</taxon>
        <taxon>Flavobacteriales</taxon>
        <taxon>Flavobacteriaceae</taxon>
        <taxon>Aquimarina</taxon>
    </lineage>
</organism>
<dbReference type="Pfam" id="PF16344">
    <property type="entry name" value="FecR_C"/>
    <property type="match status" value="1"/>
</dbReference>
<sequence>MKQDKDLFEELLQSKFKDDTIISSRDNFNQIFDAVQNKSDDKKLFYWYAIGIILLMSIGVFTLYYFKNIKTTKEKEVTTEISTPTENKNLVSKPVDSVYNKNEKEITVDTLVQPIQTNKENQIPNKVDVTTLRAEDEIIEKGVITITYTASSKYASTEKTKYNQLPDSSTIVVRKNSKVNFTATKQGFRRADINGIVFFNVKDNENQPFIIFGKHCKIQVTGNSFAIHSNTKADIMTLIQGTAKVVHNKTKQIKDLTPGESLKANNNGITTLKKAPNQFAWKTKELNYDNALVNSVIQDLGDNYDAKIILKNRDILNCRYSGTFTDDNIANILKELTTSLKLKLSKKDGIFLIEGKGCDL</sequence>
<dbReference type="Pfam" id="PF04773">
    <property type="entry name" value="FecR"/>
    <property type="match status" value="1"/>
</dbReference>
<feature type="domain" description="Protein FecR C-terminal" evidence="3">
    <location>
        <begin position="286"/>
        <end position="349"/>
    </location>
</feature>
<dbReference type="InterPro" id="IPR006860">
    <property type="entry name" value="FecR"/>
</dbReference>
<gene>
    <name evidence="4" type="ORF">GCM10009430_17580</name>
</gene>
<name>A0ABN1IPS1_9FLAO</name>
<dbReference type="InterPro" id="IPR032508">
    <property type="entry name" value="FecR_C"/>
</dbReference>
<evidence type="ECO:0000313" key="5">
    <source>
        <dbReference type="Proteomes" id="UP001501758"/>
    </source>
</evidence>
<dbReference type="Gene3D" id="3.55.50.30">
    <property type="match status" value="1"/>
</dbReference>
<keyword evidence="1" id="KW-0812">Transmembrane</keyword>
<protein>
    <recommendedName>
        <fullName evidence="6">FecR family protein</fullName>
    </recommendedName>
</protein>
<evidence type="ECO:0000259" key="3">
    <source>
        <dbReference type="Pfam" id="PF16344"/>
    </source>
</evidence>
<comment type="caution">
    <text evidence="4">The sequence shown here is derived from an EMBL/GenBank/DDBJ whole genome shotgun (WGS) entry which is preliminary data.</text>
</comment>
<feature type="transmembrane region" description="Helical" evidence="1">
    <location>
        <begin position="45"/>
        <end position="66"/>
    </location>
</feature>
<dbReference type="EMBL" id="BAAAGE010000001">
    <property type="protein sequence ID" value="GAA0718896.1"/>
    <property type="molecule type" value="Genomic_DNA"/>
</dbReference>
<evidence type="ECO:0008006" key="6">
    <source>
        <dbReference type="Google" id="ProtNLM"/>
    </source>
</evidence>
<reference evidence="5" key="1">
    <citation type="journal article" date="2019" name="Int. J. Syst. Evol. Microbiol.">
        <title>The Global Catalogue of Microorganisms (GCM) 10K type strain sequencing project: providing services to taxonomists for standard genome sequencing and annotation.</title>
        <authorList>
            <consortium name="The Broad Institute Genomics Platform"/>
            <consortium name="The Broad Institute Genome Sequencing Center for Infectious Disease"/>
            <person name="Wu L."/>
            <person name="Ma J."/>
        </authorList>
    </citation>
    <scope>NUCLEOTIDE SEQUENCE [LARGE SCALE GENOMIC DNA]</scope>
    <source>
        <strain evidence="5">JCM 15974</strain>
    </source>
</reference>
<evidence type="ECO:0000259" key="2">
    <source>
        <dbReference type="Pfam" id="PF04773"/>
    </source>
</evidence>
<dbReference type="Proteomes" id="UP001501758">
    <property type="component" value="Unassembled WGS sequence"/>
</dbReference>
<keyword evidence="1" id="KW-0472">Membrane</keyword>
<dbReference type="PANTHER" id="PTHR30273:SF2">
    <property type="entry name" value="PROTEIN FECR"/>
    <property type="match status" value="1"/>
</dbReference>
<keyword evidence="5" id="KW-1185">Reference proteome</keyword>
<evidence type="ECO:0000256" key="1">
    <source>
        <dbReference type="SAM" id="Phobius"/>
    </source>
</evidence>
<dbReference type="Gene3D" id="2.60.120.1440">
    <property type="match status" value="1"/>
</dbReference>